<reference evidence="2" key="1">
    <citation type="journal article" date="2021" name="Nat. Commun.">
        <title>Genetic determinants of endophytism in the Arabidopsis root mycobiome.</title>
        <authorList>
            <person name="Mesny F."/>
            <person name="Miyauchi S."/>
            <person name="Thiergart T."/>
            <person name="Pickel B."/>
            <person name="Atanasova L."/>
            <person name="Karlsson M."/>
            <person name="Huettel B."/>
            <person name="Barry K.W."/>
            <person name="Haridas S."/>
            <person name="Chen C."/>
            <person name="Bauer D."/>
            <person name="Andreopoulos W."/>
            <person name="Pangilinan J."/>
            <person name="LaButti K."/>
            <person name="Riley R."/>
            <person name="Lipzen A."/>
            <person name="Clum A."/>
            <person name="Drula E."/>
            <person name="Henrissat B."/>
            <person name="Kohler A."/>
            <person name="Grigoriev I.V."/>
            <person name="Martin F.M."/>
            <person name="Hacquard S."/>
        </authorList>
    </citation>
    <scope>NUCLEOTIDE SEQUENCE</scope>
    <source>
        <strain evidence="2">MPI-CAGE-AT-0021</strain>
    </source>
</reference>
<feature type="domain" description="Protein kinase" evidence="1">
    <location>
        <begin position="256"/>
        <end position="592"/>
    </location>
</feature>
<keyword evidence="3" id="KW-1185">Reference proteome</keyword>
<dbReference type="OrthoDB" id="1911848at2759"/>
<comment type="caution">
    <text evidence="2">The sequence shown here is derived from an EMBL/GenBank/DDBJ whole genome shotgun (WGS) entry which is preliminary data.</text>
</comment>
<dbReference type="EMBL" id="JAGMUU010000001">
    <property type="protein sequence ID" value="KAH7163350.1"/>
    <property type="molecule type" value="Genomic_DNA"/>
</dbReference>
<evidence type="ECO:0000313" key="2">
    <source>
        <dbReference type="EMBL" id="KAH7163350.1"/>
    </source>
</evidence>
<name>A0A9P9FIL8_9HYPO</name>
<dbReference type="PANTHER" id="PTHR37542">
    <property type="entry name" value="HELO DOMAIN-CONTAINING PROTEIN-RELATED"/>
    <property type="match status" value="1"/>
</dbReference>
<dbReference type="GO" id="GO:0004672">
    <property type="term" value="F:protein kinase activity"/>
    <property type="evidence" value="ECO:0007669"/>
    <property type="project" value="InterPro"/>
</dbReference>
<dbReference type="SUPFAM" id="SSF56112">
    <property type="entry name" value="Protein kinase-like (PK-like)"/>
    <property type="match status" value="1"/>
</dbReference>
<dbReference type="Gene3D" id="1.10.510.10">
    <property type="entry name" value="Transferase(Phosphotransferase) domain 1"/>
    <property type="match status" value="1"/>
</dbReference>
<gene>
    <name evidence="2" type="ORF">B0J13DRAFT_35263</name>
</gene>
<proteinExistence type="predicted"/>
<dbReference type="PROSITE" id="PS50011">
    <property type="entry name" value="PROTEIN_KINASE_DOM"/>
    <property type="match status" value="1"/>
</dbReference>
<dbReference type="AlphaFoldDB" id="A0A9P9FIL8"/>
<sequence length="592" mass="67314">MAETLGIVTGILGLLPLCREGFVMIKDMVEAKGKMAELLTRIEAHHGHFVSWYEVWGNEQGREAKFRAYEEERPVSAKEILRHLALFSRLFYDFKSLEKYGFRVTSILNTSVQDVEKFRFESDEDLGAHNIESFRASCSENLSLAKKLKFVLWSRDKKLEDLISRLREYNEVLWRYGPGVEVTRLDKGVYDKIGTLMADQLQEFFSVYAKEAETTTDVASARRYYAMAKMANFRSQLLQLENSLTAKPQYFVDGDFHIEENYKVGIYGMSTLGLLSNFPRPGDRRVVLIEWMQNPQLPNKKRDTEKLALLLGIPKPEEMVIPGCYGIVDDVTQSGRLGVVMMPPRNIRGNIPATLQPGAISYRRMPVTLRRLIENTSEYCPEGVSLGVRFKIAKQIIDTIHLIHAAEWAHKNVRSESILFFPEGDIQDDIVSSTSPASRRFGLSKPLLVGFNNARSIYRHQDATGEYGYSYANDLQAQVAATNMTFDNYQHPAKLVNPMIRYSRMYDLYSLGCVLLEIGLWDTVDKRVYHQEPYVAQKTLRGFASESTLDPFIGSIYGSIVRDCLDLGVSAELQDPARFGTDIASRLSQCVV</sequence>
<protein>
    <recommendedName>
        <fullName evidence="1">Protein kinase domain-containing protein</fullName>
    </recommendedName>
</protein>
<dbReference type="InterPro" id="IPR038305">
    <property type="entry name" value="HeLo_sf"/>
</dbReference>
<organism evidence="2 3">
    <name type="scientific">Dactylonectria estremocensis</name>
    <dbReference type="NCBI Taxonomy" id="1079267"/>
    <lineage>
        <taxon>Eukaryota</taxon>
        <taxon>Fungi</taxon>
        <taxon>Dikarya</taxon>
        <taxon>Ascomycota</taxon>
        <taxon>Pezizomycotina</taxon>
        <taxon>Sordariomycetes</taxon>
        <taxon>Hypocreomycetidae</taxon>
        <taxon>Hypocreales</taxon>
        <taxon>Nectriaceae</taxon>
        <taxon>Dactylonectria</taxon>
    </lineage>
</organism>
<dbReference type="InterPro" id="IPR011009">
    <property type="entry name" value="Kinase-like_dom_sf"/>
</dbReference>
<dbReference type="GO" id="GO:0005524">
    <property type="term" value="F:ATP binding"/>
    <property type="evidence" value="ECO:0007669"/>
    <property type="project" value="InterPro"/>
</dbReference>
<evidence type="ECO:0000259" key="1">
    <source>
        <dbReference type="PROSITE" id="PS50011"/>
    </source>
</evidence>
<dbReference type="Pfam" id="PF14479">
    <property type="entry name" value="HeLo"/>
    <property type="match status" value="1"/>
</dbReference>
<evidence type="ECO:0000313" key="3">
    <source>
        <dbReference type="Proteomes" id="UP000717696"/>
    </source>
</evidence>
<dbReference type="Gene3D" id="1.20.120.1020">
    <property type="entry name" value="Prion-inhibition and propagation, HeLo domain"/>
    <property type="match status" value="1"/>
</dbReference>
<dbReference type="PANTHER" id="PTHR37542:SF3">
    <property type="entry name" value="PRION-INHIBITION AND PROPAGATION HELO DOMAIN-CONTAINING PROTEIN"/>
    <property type="match status" value="1"/>
</dbReference>
<accession>A0A9P9FIL8</accession>
<dbReference type="InterPro" id="IPR000719">
    <property type="entry name" value="Prot_kinase_dom"/>
</dbReference>
<dbReference type="Proteomes" id="UP000717696">
    <property type="component" value="Unassembled WGS sequence"/>
</dbReference>
<dbReference type="InterPro" id="IPR029498">
    <property type="entry name" value="HeLo_dom"/>
</dbReference>